<dbReference type="InterPro" id="IPR027417">
    <property type="entry name" value="P-loop_NTPase"/>
</dbReference>
<comment type="function">
    <text evidence="6">Required for chromosome condensation and partitioning.</text>
</comment>
<feature type="coiled-coil region" evidence="6">
    <location>
        <begin position="700"/>
        <end position="804"/>
    </location>
</feature>
<evidence type="ECO:0000259" key="7">
    <source>
        <dbReference type="SMART" id="SM00968"/>
    </source>
</evidence>
<evidence type="ECO:0000256" key="1">
    <source>
        <dbReference type="ARBA" id="ARBA00022490"/>
    </source>
</evidence>
<comment type="caution">
    <text evidence="8">The sequence shown here is derived from an EMBL/GenBank/DDBJ whole genome shotgun (WGS) entry which is preliminary data.</text>
</comment>
<dbReference type="InterPro" id="IPR036277">
    <property type="entry name" value="SMC_hinge_sf"/>
</dbReference>
<dbReference type="HAMAP" id="MF_01894">
    <property type="entry name" value="Smc_prok"/>
    <property type="match status" value="1"/>
</dbReference>
<dbReference type="PANTHER" id="PTHR43977">
    <property type="entry name" value="STRUCTURAL MAINTENANCE OF CHROMOSOMES PROTEIN 3"/>
    <property type="match status" value="1"/>
</dbReference>
<proteinExistence type="inferred from homology"/>
<comment type="similarity">
    <text evidence="6">Belongs to the SMC family.</text>
</comment>
<comment type="domain">
    <text evidence="6">Contains large globular domains required for ATP hydrolysis at each terminus and a third globular domain forming a flexible hinge near the middle of the molecule. These domains are separated by coiled-coil structures.</text>
</comment>
<feature type="coiled-coil region" evidence="6">
    <location>
        <begin position="889"/>
        <end position="923"/>
    </location>
</feature>
<keyword evidence="4 6" id="KW-0175">Coiled coil</keyword>
<dbReference type="Proteomes" id="UP001597267">
    <property type="component" value="Unassembled WGS sequence"/>
</dbReference>
<dbReference type="SUPFAM" id="SSF75553">
    <property type="entry name" value="Smc hinge domain"/>
    <property type="match status" value="1"/>
</dbReference>
<dbReference type="InterPro" id="IPR003395">
    <property type="entry name" value="RecF/RecN/SMC_N"/>
</dbReference>
<feature type="domain" description="SMC hinge" evidence="7">
    <location>
        <begin position="518"/>
        <end position="637"/>
    </location>
</feature>
<dbReference type="RefSeq" id="WP_125713061.1">
    <property type="nucleotide sequence ID" value="NZ_JBHTOP010000026.1"/>
</dbReference>
<evidence type="ECO:0000313" key="9">
    <source>
        <dbReference type="Proteomes" id="UP001597267"/>
    </source>
</evidence>
<protein>
    <recommendedName>
        <fullName evidence="6">Chromosome partition protein Smc</fullName>
    </recommendedName>
</protein>
<accession>A0ABW4J8Y5</accession>
<feature type="coiled-coil region" evidence="6">
    <location>
        <begin position="241"/>
        <end position="366"/>
    </location>
</feature>
<keyword evidence="5 6" id="KW-0238">DNA-binding</keyword>
<keyword evidence="2 6" id="KW-0547">Nucleotide-binding</keyword>
<evidence type="ECO:0000256" key="4">
    <source>
        <dbReference type="ARBA" id="ARBA00023054"/>
    </source>
</evidence>
<evidence type="ECO:0000313" key="8">
    <source>
        <dbReference type="EMBL" id="MFD1672822.1"/>
    </source>
</evidence>
<dbReference type="SMART" id="SM00968">
    <property type="entry name" value="SMC_hinge"/>
    <property type="match status" value="1"/>
</dbReference>
<comment type="subunit">
    <text evidence="6">Homodimer.</text>
</comment>
<dbReference type="PIRSF" id="PIRSF005719">
    <property type="entry name" value="SMC"/>
    <property type="match status" value="1"/>
</dbReference>
<feature type="binding site" evidence="6">
    <location>
        <begin position="32"/>
        <end position="39"/>
    </location>
    <ligand>
        <name>ATP</name>
        <dbReference type="ChEBI" id="CHEBI:30616"/>
    </ligand>
</feature>
<dbReference type="InterPro" id="IPR010935">
    <property type="entry name" value="SMC_hinge"/>
</dbReference>
<dbReference type="Pfam" id="PF06470">
    <property type="entry name" value="SMC_hinge"/>
    <property type="match status" value="1"/>
</dbReference>
<dbReference type="Gene3D" id="3.40.50.300">
    <property type="entry name" value="P-loop containing nucleotide triphosphate hydrolases"/>
    <property type="match status" value="2"/>
</dbReference>
<keyword evidence="9" id="KW-1185">Reference proteome</keyword>
<evidence type="ECO:0000256" key="2">
    <source>
        <dbReference type="ARBA" id="ARBA00022741"/>
    </source>
</evidence>
<evidence type="ECO:0000256" key="6">
    <source>
        <dbReference type="HAMAP-Rule" id="MF_01894"/>
    </source>
</evidence>
<dbReference type="NCBIfam" id="TIGR02168">
    <property type="entry name" value="SMC_prok_B"/>
    <property type="match status" value="1"/>
</dbReference>
<dbReference type="Pfam" id="PF02463">
    <property type="entry name" value="SMC_N"/>
    <property type="match status" value="1"/>
</dbReference>
<evidence type="ECO:0000256" key="3">
    <source>
        <dbReference type="ARBA" id="ARBA00022840"/>
    </source>
</evidence>
<sequence length="1186" mass="132410">MPLSSLKIVGFKSFAEPTTLEFTQGVTGIVGPNGSGKSNITEAVRWAMGEQSAKGLRGERMSDVIFAGTQLRPALNLAEVTLNFDNRDRALKMDQDTLVVTRKIFRNGDSEFYINKKACRLKDITNLFLDSGLGKASFSIISQGQVEAIFNSRPEDRRTIIEETAGVHQYKIQKDAALQKLEKTGDNLNRVEDIINEIETQLEPLHEQSSLAKEYIEQKGQYDKLYQAWLTLNIDQKNTLKLATETQLETLETTLEKLKTTRTELSETLAQNQHSQTATDQQLDAQQQQLVTTTKALEALKGRVNATDQQHNQIGSQIQEYQTQLQAYTAEQQQLTTAKTALNAAAATLDQAAKDLKTEITLLQAQAGDSKDDLAAKLQDQNDHYLDLLQQQAQIRNSLVMLDKQNQVLENQIQRLTAQHQAKTAAYEKFAAQIKTVKANVQDGQKQFDAMTAQIETLQHQQQQLDQQYHQANQDLLRATEIYQKAQTKLTGLQELQNSFNGFYQGPKYILRRKAQIAGVQGAVAELITVPETYQTGIETVLNSQLQNIVVQSEAVAKTCIELLRKDHQGRATFLPLDSIKQFSVATAVSQQLTGQPGYLGTAADLVQVQPQYQKVAQHLLGTVLMVDTLEHGIQIARLIHRRYRIVTLAGDLLSTSGAMSGGALARNSSNLLQQNRQIETAKVQIAKMSVALDQKQSAVAAQKAQLTTLDQKIQTLQVQQKSDNTAYSQYHDELTNLENEADYAQRELKTLAYNLETSKEQAEDLQTEIAENQAQQATTVTAIATTNEKIAALKTALADYDEQRFENNTQLNQKLIQNSALLEQIKSSKLQLTTNQSRQTAVSAQIETLTQKIADLTAQNSNRLTSQAEVKQQLTVTEAKLKTTTAAVKKLQTQRQALQTLVAEQQQQLTRQVELVENTKTELATNRQKHELLVQQITEHLTTLETDYHETYQASKAKLKTLPSLALSEINQQLKLLKRGLDDIGPVNLNAIDDYSRTKARYDFLTQQRDDLLTAKETLMATIHELDAEVSQRFEQTFKEVSQAFSEIFPQMFGGGQARLSLTEPEDMLTTGVEINAQPPGKKLQRLSLLSGGERALTAITVLFAIIKVRPVPFCILDEVEASLDDANVDRYADFLKTYDVQTQFIVITHRKGTMMRANRLYGVTMEESGVSKIVSVALTDQISG</sequence>
<comment type="subcellular location">
    <subcellularLocation>
        <location evidence="6">Cytoplasm</location>
    </subcellularLocation>
</comment>
<dbReference type="EMBL" id="JBHTOP010000026">
    <property type="protein sequence ID" value="MFD1672822.1"/>
    <property type="molecule type" value="Genomic_DNA"/>
</dbReference>
<dbReference type="Gene3D" id="3.30.70.1620">
    <property type="match status" value="1"/>
</dbReference>
<evidence type="ECO:0000256" key="5">
    <source>
        <dbReference type="ARBA" id="ARBA00023125"/>
    </source>
</evidence>
<name>A0ABW4J8Y5_9LACO</name>
<keyword evidence="3 6" id="KW-0067">ATP-binding</keyword>
<dbReference type="InterPro" id="IPR011890">
    <property type="entry name" value="SMC_prok"/>
</dbReference>
<keyword evidence="1 6" id="KW-0963">Cytoplasm</keyword>
<feature type="coiled-coil region" evidence="6">
    <location>
        <begin position="399"/>
        <end position="475"/>
    </location>
</feature>
<gene>
    <name evidence="6 8" type="primary">smc</name>
    <name evidence="8" type="ORF">ACFQ5M_11985</name>
</gene>
<dbReference type="InterPro" id="IPR024704">
    <property type="entry name" value="SMC"/>
</dbReference>
<dbReference type="SUPFAM" id="SSF52540">
    <property type="entry name" value="P-loop containing nucleoside triphosphate hydrolases"/>
    <property type="match status" value="1"/>
</dbReference>
<organism evidence="8 9">
    <name type="scientific">Agrilactobacillus yilanensis</name>
    <dbReference type="NCBI Taxonomy" id="2485997"/>
    <lineage>
        <taxon>Bacteria</taxon>
        <taxon>Bacillati</taxon>
        <taxon>Bacillota</taxon>
        <taxon>Bacilli</taxon>
        <taxon>Lactobacillales</taxon>
        <taxon>Lactobacillaceae</taxon>
        <taxon>Agrilactobacillus</taxon>
    </lineage>
</organism>
<dbReference type="Gene3D" id="1.20.1060.20">
    <property type="match status" value="1"/>
</dbReference>
<dbReference type="CDD" id="cd03278">
    <property type="entry name" value="ABC_SMC_barmotin"/>
    <property type="match status" value="2"/>
</dbReference>
<reference evidence="9" key="1">
    <citation type="journal article" date="2019" name="Int. J. Syst. Evol. Microbiol.">
        <title>The Global Catalogue of Microorganisms (GCM) 10K type strain sequencing project: providing services to taxonomists for standard genome sequencing and annotation.</title>
        <authorList>
            <consortium name="The Broad Institute Genomics Platform"/>
            <consortium name="The Broad Institute Genome Sequencing Center for Infectious Disease"/>
            <person name="Wu L."/>
            <person name="Ma J."/>
        </authorList>
    </citation>
    <scope>NUCLEOTIDE SEQUENCE [LARGE SCALE GENOMIC DNA]</scope>
    <source>
        <strain evidence="9">CCM 8896</strain>
    </source>
</reference>